<evidence type="ECO:0000313" key="3">
    <source>
        <dbReference type="Proteomes" id="UP000631114"/>
    </source>
</evidence>
<evidence type="ECO:0008006" key="4">
    <source>
        <dbReference type="Google" id="ProtNLM"/>
    </source>
</evidence>
<comment type="caution">
    <text evidence="2">The sequence shown here is derived from an EMBL/GenBank/DDBJ whole genome shotgun (WGS) entry which is preliminary data.</text>
</comment>
<accession>A0A835MC40</accession>
<dbReference type="InterPro" id="IPR011990">
    <property type="entry name" value="TPR-like_helical_dom_sf"/>
</dbReference>
<evidence type="ECO:0000256" key="1">
    <source>
        <dbReference type="ARBA" id="ARBA00022737"/>
    </source>
</evidence>
<dbReference type="Gene3D" id="1.25.40.10">
    <property type="entry name" value="Tetratricopeptide repeat domain"/>
    <property type="match status" value="2"/>
</dbReference>
<dbReference type="EMBL" id="JADFTS010000002">
    <property type="protein sequence ID" value="KAF9621594.1"/>
    <property type="molecule type" value="Genomic_DNA"/>
</dbReference>
<dbReference type="GO" id="GO:0009451">
    <property type="term" value="P:RNA modification"/>
    <property type="evidence" value="ECO:0007669"/>
    <property type="project" value="InterPro"/>
</dbReference>
<dbReference type="InterPro" id="IPR046960">
    <property type="entry name" value="PPR_At4g14850-like_plant"/>
</dbReference>
<dbReference type="GO" id="GO:0003723">
    <property type="term" value="F:RNA binding"/>
    <property type="evidence" value="ECO:0007669"/>
    <property type="project" value="InterPro"/>
</dbReference>
<dbReference type="OrthoDB" id="1700852at2759"/>
<keyword evidence="3" id="KW-1185">Reference proteome</keyword>
<dbReference type="PANTHER" id="PTHR47926">
    <property type="entry name" value="PENTATRICOPEPTIDE REPEAT-CONTAINING PROTEIN"/>
    <property type="match status" value="1"/>
</dbReference>
<evidence type="ECO:0000313" key="2">
    <source>
        <dbReference type="EMBL" id="KAF9621594.1"/>
    </source>
</evidence>
<name>A0A835MC40_9MAGN</name>
<keyword evidence="1" id="KW-0677">Repeat</keyword>
<dbReference type="InterPro" id="IPR002885">
    <property type="entry name" value="PPR_rpt"/>
</dbReference>
<dbReference type="AlphaFoldDB" id="A0A835MC40"/>
<dbReference type="Proteomes" id="UP000631114">
    <property type="component" value="Unassembled WGS sequence"/>
</dbReference>
<dbReference type="PANTHER" id="PTHR47926:SF409">
    <property type="entry name" value="DYW DOMAIN-CONTAINING PROTEIN"/>
    <property type="match status" value="1"/>
</dbReference>
<reference evidence="2 3" key="1">
    <citation type="submission" date="2020-10" db="EMBL/GenBank/DDBJ databases">
        <title>The Coptis chinensis genome and diversification of protoberbering-type alkaloids.</title>
        <authorList>
            <person name="Wang B."/>
            <person name="Shu S."/>
            <person name="Song C."/>
            <person name="Liu Y."/>
        </authorList>
    </citation>
    <scope>NUCLEOTIDE SEQUENCE [LARGE SCALE GENOMIC DNA]</scope>
    <source>
        <strain evidence="2">HL-2020</strain>
        <tissue evidence="2">Leaf</tissue>
    </source>
</reference>
<proteinExistence type="predicted"/>
<protein>
    <recommendedName>
        <fullName evidence="4">Pentatricopeptide repeat-containing protein</fullName>
    </recommendedName>
</protein>
<organism evidence="2 3">
    <name type="scientific">Coptis chinensis</name>
    <dbReference type="NCBI Taxonomy" id="261450"/>
    <lineage>
        <taxon>Eukaryota</taxon>
        <taxon>Viridiplantae</taxon>
        <taxon>Streptophyta</taxon>
        <taxon>Embryophyta</taxon>
        <taxon>Tracheophyta</taxon>
        <taxon>Spermatophyta</taxon>
        <taxon>Magnoliopsida</taxon>
        <taxon>Ranunculales</taxon>
        <taxon>Ranunculaceae</taxon>
        <taxon>Coptidoideae</taxon>
        <taxon>Coptis</taxon>
    </lineage>
</organism>
<sequence>MWKNGSLVTSKGEALMGMVYQYGDAGIILKIYPSPFTGVHLRPFQSKASIQYILINHKIKGGFVQNGDLDSARILFDKMPERNLATWIAMVGGLIQFEFNEEGMCLFGKMHGMGLFPDKFTLGSVLRGCVGSKEVKLGQQIHGYVMKSGIDFDLVVGSSLAHMYMKCGNMSDGEKVFEGMPVHNVIGASNTIIAVGLKTDALRELWIDLI</sequence>
<dbReference type="Pfam" id="PF01535">
    <property type="entry name" value="PPR"/>
    <property type="match status" value="3"/>
</dbReference>
<gene>
    <name evidence="2" type="ORF">IFM89_023168</name>
</gene>